<evidence type="ECO:0008006" key="6">
    <source>
        <dbReference type="Google" id="ProtNLM"/>
    </source>
</evidence>
<keyword evidence="1" id="KW-0406">Ion transport</keyword>
<keyword evidence="3" id="KW-0472">Membrane</keyword>
<dbReference type="GO" id="GO:0034765">
    <property type="term" value="P:regulation of monoatomic ion transmembrane transport"/>
    <property type="evidence" value="ECO:0007669"/>
    <property type="project" value="TreeGrafter"/>
</dbReference>
<dbReference type="GeneID" id="9065374"/>
<dbReference type="GO" id="GO:0005242">
    <property type="term" value="F:inward rectifier potassium channel activity"/>
    <property type="evidence" value="ECO:0007669"/>
    <property type="project" value="InterPro"/>
</dbReference>
<dbReference type="EMBL" id="GG680729">
    <property type="protein sequence ID" value="EER06336.1"/>
    <property type="molecule type" value="Genomic_DNA"/>
</dbReference>
<evidence type="ECO:0000313" key="4">
    <source>
        <dbReference type="EMBL" id="EER06336.1"/>
    </source>
</evidence>
<dbReference type="InParanoid" id="C5LA80"/>
<feature type="transmembrane region" description="Helical" evidence="3">
    <location>
        <begin position="12"/>
        <end position="30"/>
    </location>
</feature>
<dbReference type="RefSeq" id="XP_002774520.1">
    <property type="nucleotide sequence ID" value="XM_002774474.1"/>
</dbReference>
<protein>
    <recommendedName>
        <fullName evidence="6">Potassium channel domain-containing protein</fullName>
    </recommendedName>
</protein>
<organism evidence="5">
    <name type="scientific">Perkinsus marinus (strain ATCC 50983 / TXsc)</name>
    <dbReference type="NCBI Taxonomy" id="423536"/>
    <lineage>
        <taxon>Eukaryota</taxon>
        <taxon>Sar</taxon>
        <taxon>Alveolata</taxon>
        <taxon>Perkinsozoa</taxon>
        <taxon>Perkinsea</taxon>
        <taxon>Perkinsida</taxon>
        <taxon>Perkinsidae</taxon>
        <taxon>Perkinsus</taxon>
    </lineage>
</organism>
<keyword evidence="1" id="KW-0630">Potassium</keyword>
<dbReference type="PANTHER" id="PTHR11767:SF102">
    <property type="entry name" value="INWARDLY RECTIFYING POTASSIUM CHANNEL 1, ISOFORM F"/>
    <property type="match status" value="1"/>
</dbReference>
<dbReference type="GO" id="GO:0005886">
    <property type="term" value="C:plasma membrane"/>
    <property type="evidence" value="ECO:0007669"/>
    <property type="project" value="TreeGrafter"/>
</dbReference>
<dbReference type="SUPFAM" id="SSF81324">
    <property type="entry name" value="Voltage-gated potassium channels"/>
    <property type="match status" value="1"/>
</dbReference>
<feature type="transmembrane region" description="Helical" evidence="3">
    <location>
        <begin position="42"/>
        <end position="60"/>
    </location>
</feature>
<sequence length="247" mass="27470">MPPPGFEPEIFLARYIIVILLYAICFWSFDSNFVCTNHVHDFGDYYFFVVQTLFTIGYGGKEPLCFVTNVGVTIISILGLLQHTALTGIVFAKFTLDSSRDLACAFSTRLFAIPPCEDSFTALGGIDSTHSQSAAHSVAGDSEHVRLCFRFVNVFHRHFFHVSMRLFLIEHHPASEDNWSCPTVQVCAYIPIERLPLLNQADVLDDDEEEEAGTPGGRSVVSGAIAEGPTSTSTVGQHFWVRHFSEQ</sequence>
<keyword evidence="1" id="KW-0633">Potassium transport</keyword>
<dbReference type="Gene3D" id="1.10.287.70">
    <property type="match status" value="1"/>
</dbReference>
<name>C5LA80_PERM5</name>
<proteinExistence type="inferred from homology"/>
<evidence type="ECO:0000256" key="2">
    <source>
        <dbReference type="SAM" id="MobiDB-lite"/>
    </source>
</evidence>
<reference evidence="4 5" key="1">
    <citation type="submission" date="2008-07" db="EMBL/GenBank/DDBJ databases">
        <authorList>
            <person name="El-Sayed N."/>
            <person name="Caler E."/>
            <person name="Inman J."/>
            <person name="Amedeo P."/>
            <person name="Hass B."/>
            <person name="Wortman J."/>
        </authorList>
    </citation>
    <scope>NUCLEOTIDE SEQUENCE [LARGE SCALE GENOMIC DNA]</scope>
    <source>
        <strain evidence="5">ATCC 50983 / TXsc</strain>
    </source>
</reference>
<keyword evidence="1" id="KW-0813">Transport</keyword>
<dbReference type="OrthoDB" id="273257at2759"/>
<dbReference type="GO" id="GO:1990573">
    <property type="term" value="P:potassium ion import across plasma membrane"/>
    <property type="evidence" value="ECO:0007669"/>
    <property type="project" value="TreeGrafter"/>
</dbReference>
<dbReference type="PANTHER" id="PTHR11767">
    <property type="entry name" value="INWARD RECTIFIER POTASSIUM CHANNEL"/>
    <property type="match status" value="1"/>
</dbReference>
<accession>C5LA80</accession>
<keyword evidence="1" id="KW-0851">Voltage-gated channel</keyword>
<feature type="region of interest" description="Disordered" evidence="2">
    <location>
        <begin position="206"/>
        <end position="232"/>
    </location>
</feature>
<dbReference type="GO" id="GO:0034702">
    <property type="term" value="C:monoatomic ion channel complex"/>
    <property type="evidence" value="ECO:0007669"/>
    <property type="project" value="UniProtKB-KW"/>
</dbReference>
<comment type="subcellular location">
    <subcellularLocation>
        <location evidence="1">Membrane</location>
        <topology evidence="1">Multi-pass membrane protein</topology>
    </subcellularLocation>
</comment>
<evidence type="ECO:0000256" key="1">
    <source>
        <dbReference type="RuleBase" id="RU003822"/>
    </source>
</evidence>
<keyword evidence="1" id="KW-0407">Ion channel</keyword>
<keyword evidence="5" id="KW-1185">Reference proteome</keyword>
<evidence type="ECO:0000313" key="5">
    <source>
        <dbReference type="Proteomes" id="UP000007800"/>
    </source>
</evidence>
<dbReference type="Proteomes" id="UP000007800">
    <property type="component" value="Unassembled WGS sequence"/>
</dbReference>
<evidence type="ECO:0000256" key="3">
    <source>
        <dbReference type="SAM" id="Phobius"/>
    </source>
</evidence>
<dbReference type="AlphaFoldDB" id="C5LA80"/>
<keyword evidence="3" id="KW-1133">Transmembrane helix</keyword>
<comment type="similarity">
    <text evidence="1">Belongs to the inward rectifier-type potassium channel (TC 1.A.2.1) family.</text>
</comment>
<keyword evidence="1 3" id="KW-0812">Transmembrane</keyword>
<gene>
    <name evidence="4" type="ORF">Pmar_PMAR006103</name>
</gene>
<dbReference type="InterPro" id="IPR016449">
    <property type="entry name" value="K_chnl_inward-rec_Kir"/>
</dbReference>
<feature type="transmembrane region" description="Helical" evidence="3">
    <location>
        <begin position="66"/>
        <end position="92"/>
    </location>
</feature>